<dbReference type="RefSeq" id="WP_106604989.1">
    <property type="nucleotide sequence ID" value="NZ_PYGK01000015.1"/>
</dbReference>
<feature type="transmembrane region" description="Helical" evidence="1">
    <location>
        <begin position="70"/>
        <end position="91"/>
    </location>
</feature>
<feature type="transmembrane region" description="Helical" evidence="1">
    <location>
        <begin position="6"/>
        <end position="23"/>
    </location>
</feature>
<dbReference type="OrthoDB" id="9553735at2"/>
<dbReference type="AlphaFoldDB" id="A0A2P8FRU9"/>
<name>A0A2P8FRU9_9BACT</name>
<keyword evidence="1" id="KW-0812">Transmembrane</keyword>
<evidence type="ECO:0000313" key="3">
    <source>
        <dbReference type="Proteomes" id="UP000240978"/>
    </source>
</evidence>
<evidence type="ECO:0008006" key="4">
    <source>
        <dbReference type="Google" id="ProtNLM"/>
    </source>
</evidence>
<keyword evidence="3" id="KW-1185">Reference proteome</keyword>
<reference evidence="2 3" key="1">
    <citation type="submission" date="2018-03" db="EMBL/GenBank/DDBJ databases">
        <title>Genomic Encyclopedia of Archaeal and Bacterial Type Strains, Phase II (KMG-II): from individual species to whole genera.</title>
        <authorList>
            <person name="Goeker M."/>
        </authorList>
    </citation>
    <scope>NUCLEOTIDE SEQUENCE [LARGE SCALE GENOMIC DNA]</scope>
    <source>
        <strain evidence="2 3">DSM 18107</strain>
    </source>
</reference>
<accession>A0A2P8FRU9</accession>
<feature type="transmembrane region" description="Helical" evidence="1">
    <location>
        <begin position="30"/>
        <end position="50"/>
    </location>
</feature>
<evidence type="ECO:0000256" key="1">
    <source>
        <dbReference type="SAM" id="Phobius"/>
    </source>
</evidence>
<evidence type="ECO:0000313" key="2">
    <source>
        <dbReference type="EMBL" id="PSL24427.1"/>
    </source>
</evidence>
<organism evidence="2 3">
    <name type="scientific">Chitinophaga ginsengisoli</name>
    <dbReference type="NCBI Taxonomy" id="363837"/>
    <lineage>
        <taxon>Bacteria</taxon>
        <taxon>Pseudomonadati</taxon>
        <taxon>Bacteroidota</taxon>
        <taxon>Chitinophagia</taxon>
        <taxon>Chitinophagales</taxon>
        <taxon>Chitinophagaceae</taxon>
        <taxon>Chitinophaga</taxon>
    </lineage>
</organism>
<sequence length="187" mass="20634">MNKENFWFYSGLITFSLVLGLMIGASNSPVIGALVTGVIGAGMAFLGLFFDRKKEDLKDINIPRPSAGAIGKAVTLFSVLLCVGVYLGVLYRNFEPTASSSKFVWENQNAPSTAYEAIDWILVKENLIKRGFTEQQVKALYNIRIAERNANKATQSNDSYSEAMPYYKMLQTVAIAEKKTNRGPASE</sequence>
<keyword evidence="1" id="KW-0472">Membrane</keyword>
<dbReference type="Proteomes" id="UP000240978">
    <property type="component" value="Unassembled WGS sequence"/>
</dbReference>
<keyword evidence="1" id="KW-1133">Transmembrane helix</keyword>
<protein>
    <recommendedName>
        <fullName evidence="4">DUF4199 domain-containing protein</fullName>
    </recommendedName>
</protein>
<dbReference type="EMBL" id="PYGK01000015">
    <property type="protein sequence ID" value="PSL24427.1"/>
    <property type="molecule type" value="Genomic_DNA"/>
</dbReference>
<gene>
    <name evidence="2" type="ORF">CLV42_11513</name>
</gene>
<comment type="caution">
    <text evidence="2">The sequence shown here is derived from an EMBL/GenBank/DDBJ whole genome shotgun (WGS) entry which is preliminary data.</text>
</comment>
<proteinExistence type="predicted"/>